<feature type="transmembrane region" description="Helical" evidence="2">
    <location>
        <begin position="47"/>
        <end position="69"/>
    </location>
</feature>
<dbReference type="Proteomes" id="UP000279236">
    <property type="component" value="Unassembled WGS sequence"/>
</dbReference>
<accession>A0A427Y050</accession>
<dbReference type="InterPro" id="IPR007657">
    <property type="entry name" value="Glycosyltransferase_61"/>
</dbReference>
<dbReference type="AlphaFoldDB" id="A0A427Y050"/>
<proteinExistence type="predicted"/>
<keyword evidence="2" id="KW-0472">Membrane</keyword>
<dbReference type="GO" id="GO:0097363">
    <property type="term" value="F:protein O-acetylglucosaminyltransferase activity"/>
    <property type="evidence" value="ECO:0007669"/>
    <property type="project" value="TreeGrafter"/>
</dbReference>
<feature type="region of interest" description="Disordered" evidence="1">
    <location>
        <begin position="1"/>
        <end position="38"/>
    </location>
</feature>
<name>A0A427Y050_9TREE</name>
<reference evidence="3 4" key="1">
    <citation type="submission" date="2018-11" db="EMBL/GenBank/DDBJ databases">
        <title>Genome sequence of Apiotrichum porosum DSM 27194.</title>
        <authorList>
            <person name="Aliyu H."/>
            <person name="Gorte O."/>
            <person name="Ochsenreither K."/>
        </authorList>
    </citation>
    <scope>NUCLEOTIDE SEQUENCE [LARGE SCALE GENOMIC DNA]</scope>
    <source>
        <strain evidence="3 4">DSM 27194</strain>
    </source>
</reference>
<keyword evidence="4" id="KW-1185">Reference proteome</keyword>
<dbReference type="GO" id="GO:0005783">
    <property type="term" value="C:endoplasmic reticulum"/>
    <property type="evidence" value="ECO:0007669"/>
    <property type="project" value="TreeGrafter"/>
</dbReference>
<keyword evidence="2" id="KW-0812">Transmembrane</keyword>
<evidence type="ECO:0000313" key="4">
    <source>
        <dbReference type="Proteomes" id="UP000279236"/>
    </source>
</evidence>
<feature type="region of interest" description="Disordered" evidence="1">
    <location>
        <begin position="426"/>
        <end position="452"/>
    </location>
</feature>
<keyword evidence="2" id="KW-1133">Transmembrane helix</keyword>
<dbReference type="GO" id="GO:0035269">
    <property type="term" value="P:protein O-linked glycosylation via mannose"/>
    <property type="evidence" value="ECO:0007669"/>
    <property type="project" value="TreeGrafter"/>
</dbReference>
<comment type="caution">
    <text evidence="3">The sequence shown here is derived from an EMBL/GenBank/DDBJ whole genome shotgun (WGS) entry which is preliminary data.</text>
</comment>
<dbReference type="OrthoDB" id="546212at2759"/>
<evidence type="ECO:0000313" key="3">
    <source>
        <dbReference type="EMBL" id="RSH84471.1"/>
    </source>
</evidence>
<gene>
    <name evidence="3" type="ORF">EHS24_005992</name>
</gene>
<dbReference type="PANTHER" id="PTHR20961:SF38">
    <property type="entry name" value="PROTEIN O-LINKED-MANNOSE BETA-1,4-N-ACETYLGLUCOSAMINYLTRANSFERASE 2"/>
    <property type="match status" value="1"/>
</dbReference>
<organism evidence="3 4">
    <name type="scientific">Apiotrichum porosum</name>
    <dbReference type="NCBI Taxonomy" id="105984"/>
    <lineage>
        <taxon>Eukaryota</taxon>
        <taxon>Fungi</taxon>
        <taxon>Dikarya</taxon>
        <taxon>Basidiomycota</taxon>
        <taxon>Agaricomycotina</taxon>
        <taxon>Tremellomycetes</taxon>
        <taxon>Trichosporonales</taxon>
        <taxon>Trichosporonaceae</taxon>
        <taxon>Apiotrichum</taxon>
    </lineage>
</organism>
<feature type="compositionally biased region" description="Pro residues" evidence="1">
    <location>
        <begin position="24"/>
        <end position="33"/>
    </location>
</feature>
<dbReference type="EMBL" id="RSCE01000003">
    <property type="protein sequence ID" value="RSH84471.1"/>
    <property type="molecule type" value="Genomic_DNA"/>
</dbReference>
<dbReference type="PANTHER" id="PTHR20961">
    <property type="entry name" value="GLYCOSYLTRANSFERASE"/>
    <property type="match status" value="1"/>
</dbReference>
<dbReference type="RefSeq" id="XP_028477919.1">
    <property type="nucleotide sequence ID" value="XM_028621467.1"/>
</dbReference>
<evidence type="ECO:0000256" key="2">
    <source>
        <dbReference type="SAM" id="Phobius"/>
    </source>
</evidence>
<evidence type="ECO:0000256" key="1">
    <source>
        <dbReference type="SAM" id="MobiDB-lite"/>
    </source>
</evidence>
<dbReference type="GeneID" id="39590535"/>
<sequence>MTGGTYQPLARSSSDDIHFTHTPAYPPSSPTPPHSHGRAGRGVLLVVARWVLMGLGALSLAHFLLLAVLPSHAGDKYRSTVGLGSSSSSATSWASSAEAADLAQKLAPGSGQPGLFFRDPAPGHSAAAFWKLAEQEIRDSGRDTCNDQLGRALVDAYGRSKTLYCSSGSASAPFTLDALKAGTHHHWEPSEPVPEDERRQAALCMPVHRDDVSKWWPFAASPCVSTNLRPGKSKGKFTGEGVDVSAAQCKVTEDGERLKHEMGHEVFLGSVINPADEDEGECSERIEHTLVLIHRQDQWNPFHVAEDLITTLVTLFIADAAVPGIQKERLQLVFTDNYAMDGNHFTALYDRMGAWAPRRLQLDPWTEGTCFTNVIHSVGAGASLLSAMGVGKSNRCASSITWAAAHYYRHLFGLLPRSLRKQAAETATEVSEPLQSASAADEDDSAVPDVEKRAARTNPVNILWLSRAKLDAYAQAHNDWSPWRDVRKLHNEKEVLARVRLGLEEMCAAGPSDAFPNGCVYEDAQDVPETWPNDAAHASGPVPVRFATLDPTVHALETQVHFLGHTSVLVGQHGGAMGLGLFLPPGEGALIELQVHEVSGNFHFEHIAFQTGHVYEPVRIEQTVDVDAVWDVVRRHVEEEAKKVY</sequence>
<protein>
    <submittedName>
        <fullName evidence="3">Uncharacterized protein</fullName>
    </submittedName>
</protein>